<feature type="compositionally biased region" description="Acidic residues" evidence="5">
    <location>
        <begin position="67"/>
        <end position="79"/>
    </location>
</feature>
<dbReference type="AlphaFoldDB" id="A0A4T0FEI8"/>
<name>A0A4T0FEI8_9BASI</name>
<dbReference type="OrthoDB" id="3358442at2759"/>
<comment type="caution">
    <text evidence="6">The sequence shown here is derived from an EMBL/GenBank/DDBJ whole genome shotgun (WGS) entry which is preliminary data.</text>
</comment>
<dbReference type="GO" id="GO:0006357">
    <property type="term" value="P:regulation of transcription by RNA polymerase II"/>
    <property type="evidence" value="ECO:0007669"/>
    <property type="project" value="InterPro"/>
</dbReference>
<evidence type="ECO:0000313" key="7">
    <source>
        <dbReference type="Proteomes" id="UP000310189"/>
    </source>
</evidence>
<evidence type="ECO:0000256" key="5">
    <source>
        <dbReference type="SAM" id="MobiDB-lite"/>
    </source>
</evidence>
<proteinExistence type="inferred from homology"/>
<keyword evidence="7" id="KW-1185">Reference proteome</keyword>
<dbReference type="Pfam" id="PF10280">
    <property type="entry name" value="Med11"/>
    <property type="match status" value="1"/>
</dbReference>
<comment type="subunit">
    <text evidence="4">Component of the Mediator complex.</text>
</comment>
<dbReference type="Proteomes" id="UP000310189">
    <property type="component" value="Unassembled WGS sequence"/>
</dbReference>
<comment type="similarity">
    <text evidence="2 4">Belongs to the Mediator complex subunit 11 family.</text>
</comment>
<feature type="compositionally biased region" description="Basic and acidic residues" evidence="5">
    <location>
        <begin position="38"/>
        <end position="47"/>
    </location>
</feature>
<dbReference type="GO" id="GO:0016592">
    <property type="term" value="C:mediator complex"/>
    <property type="evidence" value="ECO:0007669"/>
    <property type="project" value="InterPro"/>
</dbReference>
<reference evidence="6 7" key="1">
    <citation type="submission" date="2019-03" db="EMBL/GenBank/DDBJ databases">
        <title>Sequencing 23 genomes of Wallemia ichthyophaga.</title>
        <authorList>
            <person name="Gostincar C."/>
        </authorList>
    </citation>
    <scope>NUCLEOTIDE SEQUENCE [LARGE SCALE GENOMIC DNA]</scope>
    <source>
        <strain evidence="6 7">EXF-5753</strain>
    </source>
</reference>
<evidence type="ECO:0000256" key="2">
    <source>
        <dbReference type="ARBA" id="ARBA00008186"/>
    </source>
</evidence>
<protein>
    <recommendedName>
        <fullName evidence="4">Mediator of RNA polymerase II transcription subunit 11</fullName>
    </recommendedName>
    <alternativeName>
        <fullName evidence="4">Mediator complex subunit 11</fullName>
    </alternativeName>
</protein>
<dbReference type="Gene3D" id="1.10.287.3490">
    <property type="match status" value="1"/>
</dbReference>
<accession>A0A4T0FEI8</accession>
<dbReference type="EMBL" id="SPNW01000076">
    <property type="protein sequence ID" value="TIA86672.1"/>
    <property type="molecule type" value="Genomic_DNA"/>
</dbReference>
<organism evidence="6 7">
    <name type="scientific">Wallemia hederae</name>
    <dbReference type="NCBI Taxonomy" id="1540922"/>
    <lineage>
        <taxon>Eukaryota</taxon>
        <taxon>Fungi</taxon>
        <taxon>Dikarya</taxon>
        <taxon>Basidiomycota</taxon>
        <taxon>Wallemiomycotina</taxon>
        <taxon>Wallemiomycetes</taxon>
        <taxon>Wallemiales</taxon>
        <taxon>Wallemiaceae</taxon>
        <taxon>Wallemia</taxon>
    </lineage>
</organism>
<evidence type="ECO:0000256" key="3">
    <source>
        <dbReference type="ARBA" id="ARBA00023242"/>
    </source>
</evidence>
<comment type="subcellular location">
    <subcellularLocation>
        <location evidence="1 4">Nucleus</location>
    </subcellularLocation>
</comment>
<feature type="compositionally biased region" description="Polar residues" evidence="5">
    <location>
        <begin position="50"/>
        <end position="63"/>
    </location>
</feature>
<evidence type="ECO:0000256" key="1">
    <source>
        <dbReference type="ARBA" id="ARBA00004123"/>
    </source>
</evidence>
<dbReference type="GO" id="GO:0003712">
    <property type="term" value="F:transcription coregulator activity"/>
    <property type="evidence" value="ECO:0007669"/>
    <property type="project" value="InterPro"/>
</dbReference>
<dbReference type="InterPro" id="IPR019404">
    <property type="entry name" value="Mediator_Med11"/>
</dbReference>
<sequence length="176" mass="19672">MASAAQIQKLNDTDKDISKLLKLASDALKALLPPSNQQEHEQLEKQQQKYNAATAHQQSQPQITLWGDEDPNDDYNDLGQDEAQDAKFVDTTKVYYSLLNTIQTDIRTAIANLRHERISPMVVQSFGNNSVKQTSGLSLGAQRIEIASIRQLTQSIQALMQQNANVSKDDMMDQTL</sequence>
<keyword evidence="3 4" id="KW-0539">Nucleus</keyword>
<keyword evidence="4" id="KW-0805">Transcription regulation</keyword>
<evidence type="ECO:0000313" key="6">
    <source>
        <dbReference type="EMBL" id="TIA86672.1"/>
    </source>
</evidence>
<feature type="region of interest" description="Disordered" evidence="5">
    <location>
        <begin position="33"/>
        <end position="79"/>
    </location>
</feature>
<keyword evidence="4" id="KW-0010">Activator</keyword>
<comment type="function">
    <text evidence="4">Component of the Mediator complex, a coactivator involved in the regulated transcription of nearly all RNA polymerase II-dependent genes. Mediator functions as a bridge to convey information from gene-specific regulatory proteins to the basal RNA polymerase II transcription machinery. Mediator is recruited to promoters by direct interactions with regulatory proteins and serves as a scaffold for the assembly of a functional pre-initiation complex with RNA polymerase II and the general transcription factors.</text>
</comment>
<gene>
    <name evidence="4" type="primary">MED11</name>
    <name evidence="6" type="ORF">E3P99_03606</name>
</gene>
<keyword evidence="4" id="KW-0804">Transcription</keyword>
<evidence type="ECO:0000256" key="4">
    <source>
        <dbReference type="RuleBase" id="RU364147"/>
    </source>
</evidence>